<name>R7QIY0_CHOCR</name>
<dbReference type="GeneID" id="17325602"/>
<dbReference type="Gramene" id="CDF38014">
    <property type="protein sequence ID" value="CDF38014"/>
    <property type="gene ID" value="CHC_T00000512001"/>
</dbReference>
<protein>
    <submittedName>
        <fullName evidence="2">Uncharacterized protein</fullName>
    </submittedName>
</protein>
<feature type="compositionally biased region" description="Polar residues" evidence="1">
    <location>
        <begin position="69"/>
        <end position="83"/>
    </location>
</feature>
<organism evidence="2 3">
    <name type="scientific">Chondrus crispus</name>
    <name type="common">Carrageen Irish moss</name>
    <name type="synonym">Polymorpha crispa</name>
    <dbReference type="NCBI Taxonomy" id="2769"/>
    <lineage>
        <taxon>Eukaryota</taxon>
        <taxon>Rhodophyta</taxon>
        <taxon>Florideophyceae</taxon>
        <taxon>Rhodymeniophycidae</taxon>
        <taxon>Gigartinales</taxon>
        <taxon>Gigartinaceae</taxon>
        <taxon>Chondrus</taxon>
    </lineage>
</organism>
<accession>R7QIY0</accession>
<dbReference type="KEGG" id="ccp:CHC_T00000512001"/>
<proteinExistence type="predicted"/>
<sequence length="83" mass="8887">MKENRGILTSIVPCEDSPEVLSTTPYLPDSGNKTKRQYGELSLALLSNCVTILWRNVLSNGGFPPAPSNLPSISSQAPSDPNT</sequence>
<dbReference type="EMBL" id="HG001893">
    <property type="protein sequence ID" value="CDF38014.1"/>
    <property type="molecule type" value="Genomic_DNA"/>
</dbReference>
<evidence type="ECO:0000256" key="1">
    <source>
        <dbReference type="SAM" id="MobiDB-lite"/>
    </source>
</evidence>
<dbReference type="Proteomes" id="UP000012073">
    <property type="component" value="Unassembled WGS sequence"/>
</dbReference>
<gene>
    <name evidence="2" type="ORF">CHC_T00000512001</name>
</gene>
<feature type="region of interest" description="Disordered" evidence="1">
    <location>
        <begin position="63"/>
        <end position="83"/>
    </location>
</feature>
<dbReference type="RefSeq" id="XP_005717883.1">
    <property type="nucleotide sequence ID" value="XM_005717826.1"/>
</dbReference>
<keyword evidence="3" id="KW-1185">Reference proteome</keyword>
<evidence type="ECO:0000313" key="2">
    <source>
        <dbReference type="EMBL" id="CDF38014.1"/>
    </source>
</evidence>
<dbReference type="AlphaFoldDB" id="R7QIY0"/>
<reference evidence="3" key="1">
    <citation type="journal article" date="2013" name="Proc. Natl. Acad. Sci. U.S.A.">
        <title>Genome structure and metabolic features in the red seaweed Chondrus crispus shed light on evolution of the Archaeplastida.</title>
        <authorList>
            <person name="Collen J."/>
            <person name="Porcel B."/>
            <person name="Carre W."/>
            <person name="Ball S.G."/>
            <person name="Chaparro C."/>
            <person name="Tonon T."/>
            <person name="Barbeyron T."/>
            <person name="Michel G."/>
            <person name="Noel B."/>
            <person name="Valentin K."/>
            <person name="Elias M."/>
            <person name="Artiguenave F."/>
            <person name="Arun A."/>
            <person name="Aury J.M."/>
            <person name="Barbosa-Neto J.F."/>
            <person name="Bothwell J.H."/>
            <person name="Bouget F.Y."/>
            <person name="Brillet L."/>
            <person name="Cabello-Hurtado F."/>
            <person name="Capella-Gutierrez S."/>
            <person name="Charrier B."/>
            <person name="Cladiere L."/>
            <person name="Cock J.M."/>
            <person name="Coelho S.M."/>
            <person name="Colleoni C."/>
            <person name="Czjzek M."/>
            <person name="Da Silva C."/>
            <person name="Delage L."/>
            <person name="Denoeud F."/>
            <person name="Deschamps P."/>
            <person name="Dittami S.M."/>
            <person name="Gabaldon T."/>
            <person name="Gachon C.M."/>
            <person name="Groisillier A."/>
            <person name="Herve C."/>
            <person name="Jabbari K."/>
            <person name="Katinka M."/>
            <person name="Kloareg B."/>
            <person name="Kowalczyk N."/>
            <person name="Labadie K."/>
            <person name="Leblanc C."/>
            <person name="Lopez P.J."/>
            <person name="McLachlan D.H."/>
            <person name="Meslet-Cladiere L."/>
            <person name="Moustafa A."/>
            <person name="Nehr Z."/>
            <person name="Nyvall Collen P."/>
            <person name="Panaud O."/>
            <person name="Partensky F."/>
            <person name="Poulain J."/>
            <person name="Rensing S.A."/>
            <person name="Rousvoal S."/>
            <person name="Samson G."/>
            <person name="Symeonidi A."/>
            <person name="Weissenbach J."/>
            <person name="Zambounis A."/>
            <person name="Wincker P."/>
            <person name="Boyen C."/>
        </authorList>
    </citation>
    <scope>NUCLEOTIDE SEQUENCE [LARGE SCALE GENOMIC DNA]</scope>
    <source>
        <strain evidence="3">cv. Stackhouse</strain>
    </source>
</reference>
<evidence type="ECO:0000313" key="3">
    <source>
        <dbReference type="Proteomes" id="UP000012073"/>
    </source>
</evidence>